<protein>
    <submittedName>
        <fullName evidence="6">2-hydroxyacid dehydrogenase</fullName>
    </submittedName>
</protein>
<dbReference type="PROSITE" id="PS00065">
    <property type="entry name" value="D_2_HYDROXYACID_DH_1"/>
    <property type="match status" value="1"/>
</dbReference>
<evidence type="ECO:0000259" key="5">
    <source>
        <dbReference type="Pfam" id="PF02826"/>
    </source>
</evidence>
<dbReference type="Pfam" id="PF02826">
    <property type="entry name" value="2-Hacid_dh_C"/>
    <property type="match status" value="1"/>
</dbReference>
<dbReference type="InterPro" id="IPR006139">
    <property type="entry name" value="D-isomer_2_OHA_DH_cat_dom"/>
</dbReference>
<evidence type="ECO:0000256" key="2">
    <source>
        <dbReference type="ARBA" id="ARBA00023027"/>
    </source>
</evidence>
<dbReference type="SUPFAM" id="SSF52283">
    <property type="entry name" value="Formate/glycerate dehydrogenase catalytic domain-like"/>
    <property type="match status" value="1"/>
</dbReference>
<dbReference type="Proteomes" id="UP001629523">
    <property type="component" value="Unassembled WGS sequence"/>
</dbReference>
<dbReference type="InterPro" id="IPR036291">
    <property type="entry name" value="NAD(P)-bd_dom_sf"/>
</dbReference>
<evidence type="ECO:0000313" key="7">
    <source>
        <dbReference type="Proteomes" id="UP001629523"/>
    </source>
</evidence>
<dbReference type="GeneID" id="93970898"/>
<dbReference type="EMBL" id="JBBEST010000003">
    <property type="protein sequence ID" value="MFM1346774.1"/>
    <property type="molecule type" value="Genomic_DNA"/>
</dbReference>
<dbReference type="InterPro" id="IPR050223">
    <property type="entry name" value="D-isomer_2-hydroxyacid_DH"/>
</dbReference>
<evidence type="ECO:0000256" key="3">
    <source>
        <dbReference type="RuleBase" id="RU003719"/>
    </source>
</evidence>
<name>A0ABW9EY40_9GAMM</name>
<gene>
    <name evidence="6" type="ORF">WFP14_09415</name>
</gene>
<accession>A0ABW9EY40</accession>
<dbReference type="RefSeq" id="WP_050077202.1">
    <property type="nucleotide sequence ID" value="NZ_CABHYG010000011.1"/>
</dbReference>
<dbReference type="CDD" id="cd12156">
    <property type="entry name" value="HPPR"/>
    <property type="match status" value="1"/>
</dbReference>
<dbReference type="PANTHER" id="PTHR10996:SF178">
    <property type="entry name" value="2-HYDROXYACID DEHYDROGENASE YGL185C-RELATED"/>
    <property type="match status" value="1"/>
</dbReference>
<evidence type="ECO:0000256" key="1">
    <source>
        <dbReference type="ARBA" id="ARBA00023002"/>
    </source>
</evidence>
<keyword evidence="7" id="KW-1185">Reference proteome</keyword>
<dbReference type="SUPFAM" id="SSF51735">
    <property type="entry name" value="NAD(P)-binding Rossmann-fold domains"/>
    <property type="match status" value="1"/>
</dbReference>
<feature type="domain" description="D-isomer specific 2-hydroxyacid dehydrogenase catalytic" evidence="4">
    <location>
        <begin position="8"/>
        <end position="315"/>
    </location>
</feature>
<keyword evidence="1 3" id="KW-0560">Oxidoreductase</keyword>
<keyword evidence="2" id="KW-0520">NAD</keyword>
<feature type="domain" description="D-isomer specific 2-hydroxyacid dehydrogenase NAD-binding" evidence="5">
    <location>
        <begin position="111"/>
        <end position="283"/>
    </location>
</feature>
<comment type="similarity">
    <text evidence="3">Belongs to the D-isomer specific 2-hydroxyacid dehydrogenase family.</text>
</comment>
<sequence length="318" mass="34493">MNSTTINVLVIQPLMDELAKRLSDRFICHNLYEHRDIDHFLSQHGKEIRAVATRGDVGLDAELMARLPNLEIISVFGVGTDGIDLKSAAKRNIIVAITSDTLTDDVADLAMGLVIATSRQLIIQDKFARSGGWLTASPTLASKVSGKKLGIVGLGKIGKAIAKRAAAFDMPIGYCDQTDQKIENYHYFPSVIALADSCDFLVLALPGGEENKGMINIEVLRALGSKGTLINIARGSLVNEADLIIALKECAIKGAGLDVYDNEPYIPEELLTFDNVVITPHIASATTETRINMARIVYDNLDSYFTHGNAITPINLNK</sequence>
<dbReference type="InterPro" id="IPR006140">
    <property type="entry name" value="D-isomer_DH_NAD-bd"/>
</dbReference>
<comment type="caution">
    <text evidence="6">The sequence shown here is derived from an EMBL/GenBank/DDBJ whole genome shotgun (WGS) entry which is preliminary data.</text>
</comment>
<dbReference type="PANTHER" id="PTHR10996">
    <property type="entry name" value="2-HYDROXYACID DEHYDROGENASE-RELATED"/>
    <property type="match status" value="1"/>
</dbReference>
<dbReference type="Pfam" id="PF00389">
    <property type="entry name" value="2-Hacid_dh"/>
    <property type="match status" value="1"/>
</dbReference>
<evidence type="ECO:0000313" key="6">
    <source>
        <dbReference type="EMBL" id="MFM1346774.1"/>
    </source>
</evidence>
<organism evidence="6 7">
    <name type="scientific">Yersinia proxima</name>
    <dbReference type="NCBI Taxonomy" id="2890316"/>
    <lineage>
        <taxon>Bacteria</taxon>
        <taxon>Pseudomonadati</taxon>
        <taxon>Pseudomonadota</taxon>
        <taxon>Gammaproteobacteria</taxon>
        <taxon>Enterobacterales</taxon>
        <taxon>Yersiniaceae</taxon>
        <taxon>Yersinia</taxon>
    </lineage>
</organism>
<proteinExistence type="inferred from homology"/>
<dbReference type="Gene3D" id="3.40.50.720">
    <property type="entry name" value="NAD(P)-binding Rossmann-like Domain"/>
    <property type="match status" value="2"/>
</dbReference>
<reference evidence="6 7" key="1">
    <citation type="journal article" date="2024" name="Infect. Genet. Evol.">
        <title>Characteristics and comparative genome analysis of Yersinia enterocolitica and related species associated with human infections in Switzerland 2019-2023.</title>
        <authorList>
            <person name="Stevens M.J.A."/>
            <person name="Horlbog J.A."/>
            <person name="Diethelm A."/>
            <person name="Stephan R."/>
            <person name="Nuesch-Inderbinen M."/>
        </authorList>
    </citation>
    <scope>NUCLEOTIDE SEQUENCE [LARGE SCALE GENOMIC DNA]</scope>
    <source>
        <strain evidence="6 7">N20-0302</strain>
    </source>
</reference>
<dbReference type="InterPro" id="IPR029752">
    <property type="entry name" value="D-isomer_DH_CS1"/>
</dbReference>
<evidence type="ECO:0000259" key="4">
    <source>
        <dbReference type="Pfam" id="PF00389"/>
    </source>
</evidence>